<name>A0A124GNR5_PICGL</name>
<gene>
    <name evidence="1" type="ORF">ABT39_MTgene2882</name>
</gene>
<dbReference type="AlphaFoldDB" id="A0A124GNR5"/>
<keyword evidence="1" id="KW-0496">Mitochondrion</keyword>
<organism evidence="1">
    <name type="scientific">Picea glauca</name>
    <name type="common">White spruce</name>
    <name type="synonym">Pinus glauca</name>
    <dbReference type="NCBI Taxonomy" id="3330"/>
    <lineage>
        <taxon>Eukaryota</taxon>
        <taxon>Viridiplantae</taxon>
        <taxon>Streptophyta</taxon>
        <taxon>Embryophyta</taxon>
        <taxon>Tracheophyta</taxon>
        <taxon>Spermatophyta</taxon>
        <taxon>Pinopsida</taxon>
        <taxon>Pinidae</taxon>
        <taxon>Conifers I</taxon>
        <taxon>Pinales</taxon>
        <taxon>Pinaceae</taxon>
        <taxon>Picea</taxon>
    </lineage>
</organism>
<comment type="caution">
    <text evidence="1">The sequence shown here is derived from an EMBL/GenBank/DDBJ whole genome shotgun (WGS) entry which is preliminary data.</text>
</comment>
<proteinExistence type="predicted"/>
<protein>
    <submittedName>
        <fullName evidence="1">Uncharacterized protein</fullName>
    </submittedName>
</protein>
<geneLocation type="mitochondrion" evidence="1"/>
<dbReference type="EMBL" id="LKAM01000002">
    <property type="protein sequence ID" value="KUM49656.1"/>
    <property type="molecule type" value="Genomic_DNA"/>
</dbReference>
<sequence>MRAGLWLFPFHSNPLFNWEACRLHPHNVGIGLLVFHYLVQLGGVAAPNSGHDISPSGLGNVNIVFGGLVRKRRRYLKKRIDEVRGHFA</sequence>
<reference evidence="1" key="1">
    <citation type="journal article" date="2015" name="Genome Biol. Evol.">
        <title>Organellar Genomes of White Spruce (Picea glauca): Assembly and Annotation.</title>
        <authorList>
            <person name="Jackman S.D."/>
            <person name="Warren R.L."/>
            <person name="Gibb E.A."/>
            <person name="Vandervalk B.P."/>
            <person name="Mohamadi H."/>
            <person name="Chu J."/>
            <person name="Raymond A."/>
            <person name="Pleasance S."/>
            <person name="Coope R."/>
            <person name="Wildung M.R."/>
            <person name="Ritland C.E."/>
            <person name="Bousquet J."/>
            <person name="Jones S.J."/>
            <person name="Bohlmann J."/>
            <person name="Birol I."/>
        </authorList>
    </citation>
    <scope>NUCLEOTIDE SEQUENCE [LARGE SCALE GENOMIC DNA]</scope>
    <source>
        <tissue evidence="1">Flushing bud</tissue>
    </source>
</reference>
<evidence type="ECO:0000313" key="1">
    <source>
        <dbReference type="EMBL" id="KUM49656.1"/>
    </source>
</evidence>
<accession>A0A124GNR5</accession>